<proteinExistence type="predicted"/>
<name>A0A0C2YA83_HEBCY</name>
<evidence type="ECO:0008006" key="4">
    <source>
        <dbReference type="Google" id="ProtNLM"/>
    </source>
</evidence>
<keyword evidence="3" id="KW-1185">Reference proteome</keyword>
<gene>
    <name evidence="2" type="ORF">M413DRAFT_440319</name>
</gene>
<organism evidence="2 3">
    <name type="scientific">Hebeloma cylindrosporum</name>
    <dbReference type="NCBI Taxonomy" id="76867"/>
    <lineage>
        <taxon>Eukaryota</taxon>
        <taxon>Fungi</taxon>
        <taxon>Dikarya</taxon>
        <taxon>Basidiomycota</taxon>
        <taxon>Agaricomycotina</taxon>
        <taxon>Agaricomycetes</taxon>
        <taxon>Agaricomycetidae</taxon>
        <taxon>Agaricales</taxon>
        <taxon>Agaricineae</taxon>
        <taxon>Hymenogastraceae</taxon>
        <taxon>Hebeloma</taxon>
    </lineage>
</organism>
<evidence type="ECO:0000313" key="3">
    <source>
        <dbReference type="Proteomes" id="UP000053424"/>
    </source>
</evidence>
<sequence length="582" mass="66485">MDPQYLPCVASISPNHPQRTWRRQACLAFLPMPSDGPPPRAYTLNYETFMLIMFSILADSDFWPSEPWDLRAIALRRASQICRHWRHFSIGHGSLWNGNILSASLLSSPEWVQELIRRLNGEDIDVFIPGRANPQNILTLLEHLPRIRSLEMYIQTPEAWQALEFAVQAKPAPILQRFSVSTRFEKRRRFFRRVAPRNIFWGQAPNLQQLRLHNTPIDFSGQVFGGLTELVLDAMPFEPITYVLDSLRHMGGLRKLCITRPQDNATSYTNVTPPVHSPTLPLPHLIELQISCPIADCATLLALLIPNKACSMAITVGNGNLGKQFRSILLRIKKILQGWSCEPLTGYQSLRFGTTYVDYMIQGPETISQEHPYINLAVSWPRDSRYLENLFTLLPPVTRAFSRCESLPDTLKLYVDEDIFTDPQQDLHIRLRHPLSEWLLSMNEDNIHAVEFEGNYAFLLYQPLLKAPKSTLKQDEDSYDGEEEEEEVPLPFIGDVKLESVNLDHRSLSKLGRLVKSRRNLESPIIYLEFVQCGNVHPETLAEFDVGLITVDGVVVNDVDNPDVDMDGWDSDYTVQTPSDEE</sequence>
<feature type="compositionally biased region" description="Polar residues" evidence="1">
    <location>
        <begin position="573"/>
        <end position="582"/>
    </location>
</feature>
<dbReference type="Proteomes" id="UP000053424">
    <property type="component" value="Unassembled WGS sequence"/>
</dbReference>
<dbReference type="AlphaFoldDB" id="A0A0C2YA83"/>
<dbReference type="OrthoDB" id="3050922at2759"/>
<evidence type="ECO:0000313" key="2">
    <source>
        <dbReference type="EMBL" id="KIM46738.1"/>
    </source>
</evidence>
<dbReference type="EMBL" id="KN831770">
    <property type="protein sequence ID" value="KIM46738.1"/>
    <property type="molecule type" value="Genomic_DNA"/>
</dbReference>
<accession>A0A0C2YA83</accession>
<dbReference type="HOGENOM" id="CLU_464635_0_0_1"/>
<feature type="region of interest" description="Disordered" evidence="1">
    <location>
        <begin position="562"/>
        <end position="582"/>
    </location>
</feature>
<protein>
    <recommendedName>
        <fullName evidence="4">F-box domain-containing protein</fullName>
    </recommendedName>
</protein>
<reference evidence="2 3" key="1">
    <citation type="submission" date="2014-04" db="EMBL/GenBank/DDBJ databases">
        <authorList>
            <consortium name="DOE Joint Genome Institute"/>
            <person name="Kuo A."/>
            <person name="Gay G."/>
            <person name="Dore J."/>
            <person name="Kohler A."/>
            <person name="Nagy L.G."/>
            <person name="Floudas D."/>
            <person name="Copeland A."/>
            <person name="Barry K.W."/>
            <person name="Cichocki N."/>
            <person name="Veneault-Fourrey C."/>
            <person name="LaButti K."/>
            <person name="Lindquist E.A."/>
            <person name="Lipzen A."/>
            <person name="Lundell T."/>
            <person name="Morin E."/>
            <person name="Murat C."/>
            <person name="Sun H."/>
            <person name="Tunlid A."/>
            <person name="Henrissat B."/>
            <person name="Grigoriev I.V."/>
            <person name="Hibbett D.S."/>
            <person name="Martin F."/>
            <person name="Nordberg H.P."/>
            <person name="Cantor M.N."/>
            <person name="Hua S.X."/>
        </authorList>
    </citation>
    <scope>NUCLEOTIDE SEQUENCE [LARGE SCALE GENOMIC DNA]</scope>
    <source>
        <strain evidence="3">h7</strain>
    </source>
</reference>
<evidence type="ECO:0000256" key="1">
    <source>
        <dbReference type="SAM" id="MobiDB-lite"/>
    </source>
</evidence>
<reference evidence="3" key="2">
    <citation type="submission" date="2015-01" db="EMBL/GenBank/DDBJ databases">
        <title>Evolutionary Origins and Diversification of the Mycorrhizal Mutualists.</title>
        <authorList>
            <consortium name="DOE Joint Genome Institute"/>
            <consortium name="Mycorrhizal Genomics Consortium"/>
            <person name="Kohler A."/>
            <person name="Kuo A."/>
            <person name="Nagy L.G."/>
            <person name="Floudas D."/>
            <person name="Copeland A."/>
            <person name="Barry K.W."/>
            <person name="Cichocki N."/>
            <person name="Veneault-Fourrey C."/>
            <person name="LaButti K."/>
            <person name="Lindquist E.A."/>
            <person name="Lipzen A."/>
            <person name="Lundell T."/>
            <person name="Morin E."/>
            <person name="Murat C."/>
            <person name="Riley R."/>
            <person name="Ohm R."/>
            <person name="Sun H."/>
            <person name="Tunlid A."/>
            <person name="Henrissat B."/>
            <person name="Grigoriev I.V."/>
            <person name="Hibbett D.S."/>
            <person name="Martin F."/>
        </authorList>
    </citation>
    <scope>NUCLEOTIDE SEQUENCE [LARGE SCALE GENOMIC DNA]</scope>
    <source>
        <strain evidence="3">h7</strain>
    </source>
</reference>